<accession>A0A2V3U8X2</accession>
<protein>
    <submittedName>
        <fullName evidence="1">Putative metal-dependent enzyme (Double-stranded beta helix superfamily)</fullName>
    </submittedName>
</protein>
<proteinExistence type="predicted"/>
<keyword evidence="2" id="KW-1185">Reference proteome</keyword>
<evidence type="ECO:0000313" key="1">
    <source>
        <dbReference type="EMBL" id="PXW60151.1"/>
    </source>
</evidence>
<evidence type="ECO:0000313" key="2">
    <source>
        <dbReference type="Proteomes" id="UP000248021"/>
    </source>
</evidence>
<dbReference type="InterPro" id="IPR014710">
    <property type="entry name" value="RmlC-like_jellyroll"/>
</dbReference>
<dbReference type="InterPro" id="IPR011051">
    <property type="entry name" value="RmlC_Cupin_sf"/>
</dbReference>
<comment type="caution">
    <text evidence="1">The sequence shown here is derived from an EMBL/GenBank/DDBJ whole genome shotgun (WGS) entry which is preliminary data.</text>
</comment>
<gene>
    <name evidence="1" type="ORF">C7450_104203</name>
</gene>
<dbReference type="Proteomes" id="UP000248021">
    <property type="component" value="Unassembled WGS sequence"/>
</dbReference>
<dbReference type="Gene3D" id="2.60.120.10">
    <property type="entry name" value="Jelly Rolls"/>
    <property type="match status" value="1"/>
</dbReference>
<name>A0A2V3U8X2_9HYPH</name>
<dbReference type="RefSeq" id="WP_170147198.1">
    <property type="nucleotide sequence ID" value="NZ_JAHBRY010000001.1"/>
</dbReference>
<sequence>MNVADERDLAVRRLIEEASAKMEKDGPGPDTLAHIRQMVASLAERADLFPLQDFALPKEGKSQRYKLGSGADDRFVLYLNTVLPGKSTFPHNHKTWAIVASVLGEERNRIYKRKVDANGQPAGIELVEEKIVGPGDAVVFGPEDIHSVHYEDVSPGVQIHFYGQALETLSNRSGFDAAGNEVNYNKSMMKPTAGKV</sequence>
<reference evidence="1 2" key="1">
    <citation type="submission" date="2018-05" db="EMBL/GenBank/DDBJ databases">
        <title>Genomic Encyclopedia of Type Strains, Phase IV (KMG-IV): sequencing the most valuable type-strain genomes for metagenomic binning, comparative biology and taxonomic classification.</title>
        <authorList>
            <person name="Goeker M."/>
        </authorList>
    </citation>
    <scope>NUCLEOTIDE SEQUENCE [LARGE SCALE GENOMIC DNA]</scope>
    <source>
        <strain evidence="1 2">DSM 6462</strain>
    </source>
</reference>
<dbReference type="EMBL" id="QJJK01000004">
    <property type="protein sequence ID" value="PXW60151.1"/>
    <property type="molecule type" value="Genomic_DNA"/>
</dbReference>
<dbReference type="SUPFAM" id="SSF51182">
    <property type="entry name" value="RmlC-like cupins"/>
    <property type="match status" value="1"/>
</dbReference>
<dbReference type="AlphaFoldDB" id="A0A2V3U8X2"/>
<organism evidence="1 2">
    <name type="scientific">Chelatococcus asaccharovorans</name>
    <dbReference type="NCBI Taxonomy" id="28210"/>
    <lineage>
        <taxon>Bacteria</taxon>
        <taxon>Pseudomonadati</taxon>
        <taxon>Pseudomonadota</taxon>
        <taxon>Alphaproteobacteria</taxon>
        <taxon>Hyphomicrobiales</taxon>
        <taxon>Chelatococcaceae</taxon>
        <taxon>Chelatococcus</taxon>
    </lineage>
</organism>